<feature type="chain" id="PRO_5001488624" description="Secreted protein" evidence="1">
    <location>
        <begin position="22"/>
        <end position="86"/>
    </location>
</feature>
<reference evidence="3" key="1">
    <citation type="journal article" date="2015" name="Nat. Genet.">
        <title>The genome and transcriptome of the zoonotic hookworm Ancylostoma ceylanicum identify infection-specific gene families.</title>
        <authorList>
            <person name="Schwarz E.M."/>
            <person name="Hu Y."/>
            <person name="Antoshechkin I."/>
            <person name="Miller M.M."/>
            <person name="Sternberg P.W."/>
            <person name="Aroian R.V."/>
        </authorList>
    </citation>
    <scope>NUCLEOTIDE SEQUENCE</scope>
    <source>
        <strain evidence="3">HY135</strain>
    </source>
</reference>
<gene>
    <name evidence="2" type="primary">Acey_s0042.g523</name>
    <name evidence="2" type="ORF">Y032_0042g523</name>
</gene>
<feature type="signal peptide" evidence="1">
    <location>
        <begin position="1"/>
        <end position="21"/>
    </location>
</feature>
<dbReference type="AlphaFoldDB" id="A0A016UEM7"/>
<evidence type="ECO:0000256" key="1">
    <source>
        <dbReference type="SAM" id="SignalP"/>
    </source>
</evidence>
<comment type="caution">
    <text evidence="2">The sequence shown here is derived from an EMBL/GenBank/DDBJ whole genome shotgun (WGS) entry which is preliminary data.</text>
</comment>
<protein>
    <recommendedName>
        <fullName evidence="4">Secreted protein</fullName>
    </recommendedName>
</protein>
<organism evidence="2 3">
    <name type="scientific">Ancylostoma ceylanicum</name>
    <dbReference type="NCBI Taxonomy" id="53326"/>
    <lineage>
        <taxon>Eukaryota</taxon>
        <taxon>Metazoa</taxon>
        <taxon>Ecdysozoa</taxon>
        <taxon>Nematoda</taxon>
        <taxon>Chromadorea</taxon>
        <taxon>Rhabditida</taxon>
        <taxon>Rhabditina</taxon>
        <taxon>Rhabditomorpha</taxon>
        <taxon>Strongyloidea</taxon>
        <taxon>Ancylostomatidae</taxon>
        <taxon>Ancylostomatinae</taxon>
        <taxon>Ancylostoma</taxon>
    </lineage>
</organism>
<keyword evidence="3" id="KW-1185">Reference proteome</keyword>
<proteinExistence type="predicted"/>
<dbReference type="EMBL" id="JARK01001378">
    <property type="protein sequence ID" value="EYC13779.1"/>
    <property type="molecule type" value="Genomic_DNA"/>
</dbReference>
<evidence type="ECO:0000313" key="3">
    <source>
        <dbReference type="Proteomes" id="UP000024635"/>
    </source>
</evidence>
<accession>A0A016UEM7</accession>
<evidence type="ECO:0000313" key="2">
    <source>
        <dbReference type="EMBL" id="EYC13779.1"/>
    </source>
</evidence>
<sequence>MIARARIIKVAFFTLASDAFGAVIKGALSVTHTDSTMPLVTKPFSFPESVNCYKGALAEEALLCYALRKSLNRDINIQCLYNAQGS</sequence>
<name>A0A016UEM7_9BILA</name>
<keyword evidence="1" id="KW-0732">Signal</keyword>
<evidence type="ECO:0008006" key="4">
    <source>
        <dbReference type="Google" id="ProtNLM"/>
    </source>
</evidence>
<dbReference type="Proteomes" id="UP000024635">
    <property type="component" value="Unassembled WGS sequence"/>
</dbReference>